<dbReference type="InterPro" id="IPR052895">
    <property type="entry name" value="HetReg/Transcr_Mod"/>
</dbReference>
<dbReference type="EMBL" id="JAQQWP010000001">
    <property type="protein sequence ID" value="KAK8133118.1"/>
    <property type="molecule type" value="Genomic_DNA"/>
</dbReference>
<protein>
    <recommendedName>
        <fullName evidence="1">Heterokaryon incompatibility domain-containing protein</fullName>
    </recommendedName>
</protein>
<comment type="caution">
    <text evidence="2">The sequence shown here is derived from an EMBL/GenBank/DDBJ whole genome shotgun (WGS) entry which is preliminary data.</text>
</comment>
<gene>
    <name evidence="2" type="ORF">PG999_001291</name>
</gene>
<sequence length="517" mass="59295">MGTNTLAKLATDWPQRLLRVDCMTSFTRQEGNVYGTEKEPRYNILTYTWGRFQSSQSNNSIIVHGIDWDIPSIIPSHFTVDEFQNVLKQIGLTYGSGWVWVDVACIDQRHNSEMKKIEIGRQAAIFANADRVFAWWTTMQVDQLQSSLNGINIYYRRNAEKRRLWVDETLQSLRTIFSDHWFTSLWTLQEAFARRDATILSREGQKPNSTSLTLSRLFSDWTFIHHQIRCNLVDEEEGVVWEPLFEELENILTSIEISGCHALSANCPITLYGAARYRLASRPCDRIYGIMQTFGLVLGESADPSREFGLEELELQLARALNERSPFLAQSFVHIRAPPSGRSWQISEHSVTPELSRGTIVRPTSLCKMVFQANGRVEFVGKFSRLADVVPSWQRATGSTDIPVQTVHLDYLPELEDRVPAWYRSPHLGWDKRQNEIVQWLMETFSENITVGLLGTCKSGKKGRVKDFFAGLLFVKRGCSAQEEQYARIGYCLWEKDANILQGPSSECWHSVRYSLV</sequence>
<dbReference type="PANTHER" id="PTHR24148">
    <property type="entry name" value="ANKYRIN REPEAT DOMAIN-CONTAINING PROTEIN 39 HOMOLOG-RELATED"/>
    <property type="match status" value="1"/>
</dbReference>
<dbReference type="Proteomes" id="UP001392437">
    <property type="component" value="Unassembled WGS sequence"/>
</dbReference>
<organism evidence="2 3">
    <name type="scientific">Apiospora kogelbergensis</name>
    <dbReference type="NCBI Taxonomy" id="1337665"/>
    <lineage>
        <taxon>Eukaryota</taxon>
        <taxon>Fungi</taxon>
        <taxon>Dikarya</taxon>
        <taxon>Ascomycota</taxon>
        <taxon>Pezizomycotina</taxon>
        <taxon>Sordariomycetes</taxon>
        <taxon>Xylariomycetidae</taxon>
        <taxon>Amphisphaeriales</taxon>
        <taxon>Apiosporaceae</taxon>
        <taxon>Apiospora</taxon>
    </lineage>
</organism>
<proteinExistence type="predicted"/>
<feature type="domain" description="Heterokaryon incompatibility" evidence="1">
    <location>
        <begin position="42"/>
        <end position="190"/>
    </location>
</feature>
<evidence type="ECO:0000313" key="3">
    <source>
        <dbReference type="Proteomes" id="UP001392437"/>
    </source>
</evidence>
<dbReference type="PANTHER" id="PTHR24148:SF64">
    <property type="entry name" value="HETEROKARYON INCOMPATIBILITY DOMAIN-CONTAINING PROTEIN"/>
    <property type="match status" value="1"/>
</dbReference>
<keyword evidence="3" id="KW-1185">Reference proteome</keyword>
<dbReference type="Pfam" id="PF06985">
    <property type="entry name" value="HET"/>
    <property type="match status" value="1"/>
</dbReference>
<evidence type="ECO:0000259" key="1">
    <source>
        <dbReference type="Pfam" id="PF06985"/>
    </source>
</evidence>
<name>A0AAW0RE93_9PEZI</name>
<reference evidence="2 3" key="1">
    <citation type="submission" date="2023-01" db="EMBL/GenBank/DDBJ databases">
        <title>Analysis of 21 Apiospora genomes using comparative genomics revels a genus with tremendous synthesis potential of carbohydrate active enzymes and secondary metabolites.</title>
        <authorList>
            <person name="Sorensen T."/>
        </authorList>
    </citation>
    <scope>NUCLEOTIDE SEQUENCE [LARGE SCALE GENOMIC DNA]</scope>
    <source>
        <strain evidence="2 3">CBS 117206</strain>
    </source>
</reference>
<dbReference type="InterPro" id="IPR010730">
    <property type="entry name" value="HET"/>
</dbReference>
<dbReference type="AlphaFoldDB" id="A0AAW0RE93"/>
<accession>A0AAW0RE93</accession>
<evidence type="ECO:0000313" key="2">
    <source>
        <dbReference type="EMBL" id="KAK8133118.1"/>
    </source>
</evidence>